<name>A0ABT0HWQ7_9BACT</name>
<proteinExistence type="predicted"/>
<evidence type="ECO:0008006" key="3">
    <source>
        <dbReference type="Google" id="ProtNLM"/>
    </source>
</evidence>
<dbReference type="EMBL" id="JALPRF010000015">
    <property type="protein sequence ID" value="MCK8496058.1"/>
    <property type="molecule type" value="Genomic_DNA"/>
</dbReference>
<protein>
    <recommendedName>
        <fullName evidence="3">CopG family transcriptional regulator</fullName>
    </recommendedName>
</protein>
<sequence>MAKDTLSLRLPAESISQVDELKPLFGPSASKVVERAIAYLYENRVEVVELDHRNKIKQLGGK</sequence>
<evidence type="ECO:0000313" key="1">
    <source>
        <dbReference type="EMBL" id="MCK8496058.1"/>
    </source>
</evidence>
<evidence type="ECO:0000313" key="2">
    <source>
        <dbReference type="Proteomes" id="UP001202180"/>
    </source>
</evidence>
<keyword evidence="2" id="KW-1185">Reference proteome</keyword>
<accession>A0ABT0HWQ7</accession>
<comment type="caution">
    <text evidence="1">The sequence shown here is derived from an EMBL/GenBank/DDBJ whole genome shotgun (WGS) entry which is preliminary data.</text>
</comment>
<dbReference type="RefSeq" id="WP_248480917.1">
    <property type="nucleotide sequence ID" value="NZ_JALPRF010000015.1"/>
</dbReference>
<gene>
    <name evidence="1" type="ORF">M0L20_29600</name>
</gene>
<dbReference type="Proteomes" id="UP001202180">
    <property type="component" value="Unassembled WGS sequence"/>
</dbReference>
<organism evidence="1 2">
    <name type="scientific">Spirosoma liriopis</name>
    <dbReference type="NCBI Taxonomy" id="2937440"/>
    <lineage>
        <taxon>Bacteria</taxon>
        <taxon>Pseudomonadati</taxon>
        <taxon>Bacteroidota</taxon>
        <taxon>Cytophagia</taxon>
        <taxon>Cytophagales</taxon>
        <taxon>Cytophagaceae</taxon>
        <taxon>Spirosoma</taxon>
    </lineage>
</organism>
<reference evidence="1 2" key="1">
    <citation type="submission" date="2022-04" db="EMBL/GenBank/DDBJ databases">
        <title>Spirosoma sp. strain RP8 genome sequencing and assembly.</title>
        <authorList>
            <person name="Jung Y."/>
        </authorList>
    </citation>
    <scope>NUCLEOTIDE SEQUENCE [LARGE SCALE GENOMIC DNA]</scope>
    <source>
        <strain evidence="1 2">RP8</strain>
    </source>
</reference>